<keyword evidence="3" id="KW-0804">Transcription</keyword>
<evidence type="ECO:0000313" key="6">
    <source>
        <dbReference type="Proteomes" id="UP000580043"/>
    </source>
</evidence>
<dbReference type="SMART" id="SM00347">
    <property type="entry name" value="HTH_MARR"/>
    <property type="match status" value="1"/>
</dbReference>
<keyword evidence="2" id="KW-0238">DNA-binding</keyword>
<evidence type="ECO:0000256" key="2">
    <source>
        <dbReference type="ARBA" id="ARBA00023125"/>
    </source>
</evidence>
<reference evidence="5 6" key="1">
    <citation type="submission" date="2020-04" db="EMBL/GenBank/DDBJ databases">
        <title>Zoogloea sp. G-4-1-14 isolated from soil.</title>
        <authorList>
            <person name="Dahal R.H."/>
        </authorList>
    </citation>
    <scope>NUCLEOTIDE SEQUENCE [LARGE SCALE GENOMIC DNA]</scope>
    <source>
        <strain evidence="5 6">G-4-1-14</strain>
    </source>
</reference>
<evidence type="ECO:0000256" key="1">
    <source>
        <dbReference type="ARBA" id="ARBA00023015"/>
    </source>
</evidence>
<dbReference type="PANTHER" id="PTHR42756">
    <property type="entry name" value="TRANSCRIPTIONAL REGULATOR, MARR"/>
    <property type="match status" value="1"/>
</dbReference>
<dbReference type="InterPro" id="IPR011991">
    <property type="entry name" value="ArsR-like_HTH"/>
</dbReference>
<comment type="caution">
    <text evidence="5">The sequence shown here is derived from an EMBL/GenBank/DDBJ whole genome shotgun (WGS) entry which is preliminary data.</text>
</comment>
<dbReference type="InterPro" id="IPR036388">
    <property type="entry name" value="WH-like_DNA-bd_sf"/>
</dbReference>
<evidence type="ECO:0000313" key="5">
    <source>
        <dbReference type="EMBL" id="NML28327.1"/>
    </source>
</evidence>
<gene>
    <name evidence="5" type="ORF">HHL15_21425</name>
</gene>
<dbReference type="EMBL" id="JABBGA010000025">
    <property type="protein sequence ID" value="NML28327.1"/>
    <property type="molecule type" value="Genomic_DNA"/>
</dbReference>
<dbReference type="Pfam" id="PF01047">
    <property type="entry name" value="MarR"/>
    <property type="match status" value="1"/>
</dbReference>
<dbReference type="PANTHER" id="PTHR42756:SF1">
    <property type="entry name" value="TRANSCRIPTIONAL REPRESSOR OF EMRAB OPERON"/>
    <property type="match status" value="1"/>
</dbReference>
<name>A0A848G7Z4_9RHOO</name>
<dbReference type="PROSITE" id="PS50995">
    <property type="entry name" value="HTH_MARR_2"/>
    <property type="match status" value="1"/>
</dbReference>
<dbReference type="Gene3D" id="1.10.10.10">
    <property type="entry name" value="Winged helix-like DNA-binding domain superfamily/Winged helix DNA-binding domain"/>
    <property type="match status" value="1"/>
</dbReference>
<protein>
    <submittedName>
        <fullName evidence="5">MarR family transcriptional regulator</fullName>
    </submittedName>
</protein>
<keyword evidence="6" id="KW-1185">Reference proteome</keyword>
<dbReference type="InterPro" id="IPR000835">
    <property type="entry name" value="HTH_MarR-typ"/>
</dbReference>
<accession>A0A848G7Z4</accession>
<proteinExistence type="predicted"/>
<evidence type="ECO:0000256" key="3">
    <source>
        <dbReference type="ARBA" id="ARBA00023163"/>
    </source>
</evidence>
<dbReference type="CDD" id="cd00090">
    <property type="entry name" value="HTH_ARSR"/>
    <property type="match status" value="1"/>
</dbReference>
<feature type="domain" description="HTH marR-type" evidence="4">
    <location>
        <begin position="20"/>
        <end position="152"/>
    </location>
</feature>
<dbReference type="InterPro" id="IPR036390">
    <property type="entry name" value="WH_DNA-bd_sf"/>
</dbReference>
<evidence type="ECO:0000259" key="4">
    <source>
        <dbReference type="PROSITE" id="PS50995"/>
    </source>
</evidence>
<organism evidence="5 6">
    <name type="scientific">Zoogloea dura</name>
    <dbReference type="NCBI Taxonomy" id="2728840"/>
    <lineage>
        <taxon>Bacteria</taxon>
        <taxon>Pseudomonadati</taxon>
        <taxon>Pseudomonadota</taxon>
        <taxon>Betaproteobacteria</taxon>
        <taxon>Rhodocyclales</taxon>
        <taxon>Zoogloeaceae</taxon>
        <taxon>Zoogloea</taxon>
    </lineage>
</organism>
<dbReference type="GO" id="GO:0003677">
    <property type="term" value="F:DNA binding"/>
    <property type="evidence" value="ECO:0007669"/>
    <property type="project" value="UniProtKB-KW"/>
</dbReference>
<dbReference type="AlphaFoldDB" id="A0A848G7Z4"/>
<keyword evidence="1" id="KW-0805">Transcription regulation</keyword>
<dbReference type="SUPFAM" id="SSF46785">
    <property type="entry name" value="Winged helix' DNA-binding domain"/>
    <property type="match status" value="1"/>
</dbReference>
<dbReference type="RefSeq" id="WP_169147855.1">
    <property type="nucleotide sequence ID" value="NZ_JABBGA010000025.1"/>
</dbReference>
<dbReference type="Proteomes" id="UP000580043">
    <property type="component" value="Unassembled WGS sequence"/>
</dbReference>
<sequence>MSSAKKNNRFLPTSENFRYEEFPFYWLARAHAIYTQQMEQVLKKLGTDVPTRRVLLLLKNHGTLSVSEISTHAIIKLSTITRIVQRMRDEGLVQTATNPDDARITDVSMTPKGESLLTDIQQATGKIFLRGYAGLSEARLMRISQDLEQIFNNLADH</sequence>
<dbReference type="GO" id="GO:0003700">
    <property type="term" value="F:DNA-binding transcription factor activity"/>
    <property type="evidence" value="ECO:0007669"/>
    <property type="project" value="InterPro"/>
</dbReference>